<sequence>MHEAVKGADVSKDNQHGARRINLTTLGRPPLFCGVATVSILIYSVAWISIRSIRRYGLRDTPRAWLSGPRVAS</sequence>
<keyword evidence="1" id="KW-1133">Transmembrane helix</keyword>
<accession>A0A5C3MU04</accession>
<keyword evidence="1" id="KW-0472">Membrane</keyword>
<reference evidence="2 3" key="1">
    <citation type="journal article" date="2019" name="Nat. Ecol. Evol.">
        <title>Megaphylogeny resolves global patterns of mushroom evolution.</title>
        <authorList>
            <person name="Varga T."/>
            <person name="Krizsan K."/>
            <person name="Foldi C."/>
            <person name="Dima B."/>
            <person name="Sanchez-Garcia M."/>
            <person name="Sanchez-Ramirez S."/>
            <person name="Szollosi G.J."/>
            <person name="Szarkandi J.G."/>
            <person name="Papp V."/>
            <person name="Albert L."/>
            <person name="Andreopoulos W."/>
            <person name="Angelini C."/>
            <person name="Antonin V."/>
            <person name="Barry K.W."/>
            <person name="Bougher N.L."/>
            <person name="Buchanan P."/>
            <person name="Buyck B."/>
            <person name="Bense V."/>
            <person name="Catcheside P."/>
            <person name="Chovatia M."/>
            <person name="Cooper J."/>
            <person name="Damon W."/>
            <person name="Desjardin D."/>
            <person name="Finy P."/>
            <person name="Geml J."/>
            <person name="Haridas S."/>
            <person name="Hughes K."/>
            <person name="Justo A."/>
            <person name="Karasinski D."/>
            <person name="Kautmanova I."/>
            <person name="Kiss B."/>
            <person name="Kocsube S."/>
            <person name="Kotiranta H."/>
            <person name="LaButti K.M."/>
            <person name="Lechner B.E."/>
            <person name="Liimatainen K."/>
            <person name="Lipzen A."/>
            <person name="Lukacs Z."/>
            <person name="Mihaltcheva S."/>
            <person name="Morgado L.N."/>
            <person name="Niskanen T."/>
            <person name="Noordeloos M.E."/>
            <person name="Ohm R.A."/>
            <person name="Ortiz-Santana B."/>
            <person name="Ovrebo C."/>
            <person name="Racz N."/>
            <person name="Riley R."/>
            <person name="Savchenko A."/>
            <person name="Shiryaev A."/>
            <person name="Soop K."/>
            <person name="Spirin V."/>
            <person name="Szebenyi C."/>
            <person name="Tomsovsky M."/>
            <person name="Tulloss R.E."/>
            <person name="Uehling J."/>
            <person name="Grigoriev I.V."/>
            <person name="Vagvolgyi C."/>
            <person name="Papp T."/>
            <person name="Martin F.M."/>
            <person name="Miettinen O."/>
            <person name="Hibbett D.S."/>
            <person name="Nagy L.G."/>
        </authorList>
    </citation>
    <scope>NUCLEOTIDE SEQUENCE [LARGE SCALE GENOMIC DNA]</scope>
    <source>
        <strain evidence="2 3">OMC1185</strain>
    </source>
</reference>
<keyword evidence="1" id="KW-0812">Transmembrane</keyword>
<protein>
    <submittedName>
        <fullName evidence="2">Uncharacterized protein</fullName>
    </submittedName>
</protein>
<organism evidence="2 3">
    <name type="scientific">Heliocybe sulcata</name>
    <dbReference type="NCBI Taxonomy" id="5364"/>
    <lineage>
        <taxon>Eukaryota</taxon>
        <taxon>Fungi</taxon>
        <taxon>Dikarya</taxon>
        <taxon>Basidiomycota</taxon>
        <taxon>Agaricomycotina</taxon>
        <taxon>Agaricomycetes</taxon>
        <taxon>Gloeophyllales</taxon>
        <taxon>Gloeophyllaceae</taxon>
        <taxon>Heliocybe</taxon>
    </lineage>
</organism>
<dbReference type="AlphaFoldDB" id="A0A5C3MU04"/>
<dbReference type="EMBL" id="ML213519">
    <property type="protein sequence ID" value="TFK48560.1"/>
    <property type="molecule type" value="Genomic_DNA"/>
</dbReference>
<name>A0A5C3MU04_9AGAM</name>
<evidence type="ECO:0000256" key="1">
    <source>
        <dbReference type="SAM" id="Phobius"/>
    </source>
</evidence>
<gene>
    <name evidence="2" type="ORF">OE88DRAFT_1664458</name>
</gene>
<keyword evidence="3" id="KW-1185">Reference proteome</keyword>
<dbReference type="Proteomes" id="UP000305948">
    <property type="component" value="Unassembled WGS sequence"/>
</dbReference>
<proteinExistence type="predicted"/>
<feature type="transmembrane region" description="Helical" evidence="1">
    <location>
        <begin position="29"/>
        <end position="50"/>
    </location>
</feature>
<evidence type="ECO:0000313" key="3">
    <source>
        <dbReference type="Proteomes" id="UP000305948"/>
    </source>
</evidence>
<evidence type="ECO:0000313" key="2">
    <source>
        <dbReference type="EMBL" id="TFK48560.1"/>
    </source>
</evidence>